<sequence length="102" mass="10833">MDGGEAPLLYNHLYRLRETPTTVTDLIGPDRLRLALALESAGRVCGPVCLPFGNSRASLCVWVFVGPGAQGAGSECTRRERGNVFDIRSAYTAGEAGTAGYD</sequence>
<evidence type="ECO:0000313" key="2">
    <source>
        <dbReference type="Proteomes" id="UP001157502"/>
    </source>
</evidence>
<evidence type="ECO:0000313" key="1">
    <source>
        <dbReference type="EMBL" id="KAJ7989856.1"/>
    </source>
</evidence>
<proteinExistence type="predicted"/>
<accession>A0ACC2FEM1</accession>
<name>A0ACC2FEM1_DALPE</name>
<organism evidence="1 2">
    <name type="scientific">Dallia pectoralis</name>
    <name type="common">Alaska blackfish</name>
    <dbReference type="NCBI Taxonomy" id="75939"/>
    <lineage>
        <taxon>Eukaryota</taxon>
        <taxon>Metazoa</taxon>
        <taxon>Chordata</taxon>
        <taxon>Craniata</taxon>
        <taxon>Vertebrata</taxon>
        <taxon>Euteleostomi</taxon>
        <taxon>Actinopterygii</taxon>
        <taxon>Neopterygii</taxon>
        <taxon>Teleostei</taxon>
        <taxon>Protacanthopterygii</taxon>
        <taxon>Esociformes</taxon>
        <taxon>Umbridae</taxon>
        <taxon>Dallia</taxon>
    </lineage>
</organism>
<reference evidence="1" key="1">
    <citation type="submission" date="2021-05" db="EMBL/GenBank/DDBJ databases">
        <authorList>
            <person name="Pan Q."/>
            <person name="Jouanno E."/>
            <person name="Zahm M."/>
            <person name="Klopp C."/>
            <person name="Cabau C."/>
            <person name="Louis A."/>
            <person name="Berthelot C."/>
            <person name="Parey E."/>
            <person name="Roest Crollius H."/>
            <person name="Montfort J."/>
            <person name="Robinson-Rechavi M."/>
            <person name="Bouchez O."/>
            <person name="Lampietro C."/>
            <person name="Lopez Roques C."/>
            <person name="Donnadieu C."/>
            <person name="Postlethwait J."/>
            <person name="Bobe J."/>
            <person name="Dillon D."/>
            <person name="Chandos A."/>
            <person name="von Hippel F."/>
            <person name="Guiguen Y."/>
        </authorList>
    </citation>
    <scope>NUCLEOTIDE SEQUENCE</scope>
    <source>
        <strain evidence="1">YG-Jan2019</strain>
    </source>
</reference>
<protein>
    <submittedName>
        <fullName evidence="1">Uncharacterized protein</fullName>
    </submittedName>
</protein>
<comment type="caution">
    <text evidence="1">The sequence shown here is derived from an EMBL/GenBank/DDBJ whole genome shotgun (WGS) entry which is preliminary data.</text>
</comment>
<dbReference type="EMBL" id="CM055756">
    <property type="protein sequence ID" value="KAJ7989856.1"/>
    <property type="molecule type" value="Genomic_DNA"/>
</dbReference>
<keyword evidence="2" id="KW-1185">Reference proteome</keyword>
<dbReference type="Proteomes" id="UP001157502">
    <property type="component" value="Chromosome 29"/>
</dbReference>
<gene>
    <name evidence="1" type="ORF">DPEC_G00308820</name>
</gene>